<dbReference type="SUPFAM" id="SSF52540">
    <property type="entry name" value="P-loop containing nucleoside triphosphate hydrolases"/>
    <property type="match status" value="1"/>
</dbReference>
<keyword evidence="3" id="KW-1185">Reference proteome</keyword>
<proteinExistence type="predicted"/>
<reference evidence="2 3" key="1">
    <citation type="submission" date="2024-02" db="EMBL/GenBank/DDBJ databases">
        <authorList>
            <person name="Chen Y."/>
            <person name="Shah S."/>
            <person name="Dougan E. K."/>
            <person name="Thang M."/>
            <person name="Chan C."/>
        </authorList>
    </citation>
    <scope>NUCLEOTIDE SEQUENCE [LARGE SCALE GENOMIC DNA]</scope>
</reference>
<accession>A0ABP0KNN5</accession>
<dbReference type="PANTHER" id="PTHR32004:SF1">
    <property type="entry name" value="TRNA LIGASE"/>
    <property type="match status" value="1"/>
</dbReference>
<evidence type="ECO:0000313" key="2">
    <source>
        <dbReference type="EMBL" id="CAK9028455.1"/>
    </source>
</evidence>
<gene>
    <name evidence="2" type="ORF">CCMP2556_LOCUS17112</name>
</gene>
<evidence type="ECO:0000256" key="1">
    <source>
        <dbReference type="SAM" id="MobiDB-lite"/>
    </source>
</evidence>
<sequence length="517" mass="57493">MQPVSRSEEAAWSWLSLQPEVAALLDLAEAGEEEKAKDQLAQVVKTILFPEPRIEPPTKFRRVEPASEDAPLQIDKAARCVCIVFSGMRGAGKTTLCTLLQKVMGGVHLHYDEIISGSERGTYQKVFRRALLRALTEKLKRTSARRSQGSDPAAEELQDRSMGETPDKLAMRVAYVDRTNILKNQREDITAVLQRLQWKKRDCRTLLVDFRHSTDVFGHGADGQFSKRFGKSHIALCTDRIEGRGVAHHALRPSAKLPHVLQKEACAAQPLSPEELQHVDSQLTLDVADSPVQNTLTVVEELKRLGWLTLAMDPRALALKVELEWQVYNKAQAAWRLQASDGKERHEWLEQCRQAAQEQKAAGEAAEAIRQAKRATWRFDIPEVRQVLMEKSILPSGFETASHTMVDLLTLPDENEGAAKEKLEAMIDALEALHGESLEVRMTKIFISETTACALVALPPVLADMGKVPHVFLGKRRGATAASIEELLKEAEDGKVTCIPVQDPRPMTGRVVLESGP</sequence>
<dbReference type="InterPro" id="IPR027417">
    <property type="entry name" value="P-loop_NTPase"/>
</dbReference>
<dbReference type="Gene3D" id="3.40.50.300">
    <property type="entry name" value="P-loop containing nucleotide triphosphate hydrolases"/>
    <property type="match status" value="1"/>
</dbReference>
<dbReference type="Proteomes" id="UP001642484">
    <property type="component" value="Unassembled WGS sequence"/>
</dbReference>
<dbReference type="EMBL" id="CAXAMN010009369">
    <property type="protein sequence ID" value="CAK9028455.1"/>
    <property type="molecule type" value="Genomic_DNA"/>
</dbReference>
<evidence type="ECO:0000313" key="3">
    <source>
        <dbReference type="Proteomes" id="UP001642484"/>
    </source>
</evidence>
<dbReference type="PANTHER" id="PTHR32004">
    <property type="entry name" value="TRNA LIGASE"/>
    <property type="match status" value="1"/>
</dbReference>
<feature type="region of interest" description="Disordered" evidence="1">
    <location>
        <begin position="141"/>
        <end position="163"/>
    </location>
</feature>
<protein>
    <submittedName>
        <fullName evidence="2">Uncharacterized protein</fullName>
    </submittedName>
</protein>
<organism evidence="2 3">
    <name type="scientific">Durusdinium trenchii</name>
    <dbReference type="NCBI Taxonomy" id="1381693"/>
    <lineage>
        <taxon>Eukaryota</taxon>
        <taxon>Sar</taxon>
        <taxon>Alveolata</taxon>
        <taxon>Dinophyceae</taxon>
        <taxon>Suessiales</taxon>
        <taxon>Symbiodiniaceae</taxon>
        <taxon>Durusdinium</taxon>
    </lineage>
</organism>
<comment type="caution">
    <text evidence="2">The sequence shown here is derived from an EMBL/GenBank/DDBJ whole genome shotgun (WGS) entry which is preliminary data.</text>
</comment>
<name>A0ABP0KNN5_9DINO</name>